<comment type="caution">
    <text evidence="2">The sequence shown here is derived from an EMBL/GenBank/DDBJ whole genome shotgun (WGS) entry which is preliminary data.</text>
</comment>
<evidence type="ECO:0000313" key="4">
    <source>
        <dbReference type="Proteomes" id="UP000490939"/>
    </source>
</evidence>
<sequence length="181" mass="21291">MVRSRHNDARIKEQLDKISVGDIFQVTNPRTPFLFLGLPIELRHRVYKIPLSIDANYVSCASIRQACKKEHRYTVNEFWELNDPLGYYRPFSDPSRVAFYLNGRAFLYLTTIETRAAQWKLERKIWDISALYKMHLLVRSDLFVQGGVADKIFFPVEKNLDLEEKALPELQQQQLQEKARS</sequence>
<name>A0A8H3VPN0_VENIN</name>
<dbReference type="AlphaFoldDB" id="A0A8H3VPN0"/>
<dbReference type="EMBL" id="WNWR01000128">
    <property type="protein sequence ID" value="KAE9990634.1"/>
    <property type="molecule type" value="Genomic_DNA"/>
</dbReference>
<gene>
    <name evidence="2" type="ORF">EG327_001134</name>
    <name evidence="1" type="ORF">EG328_002174</name>
</gene>
<evidence type="ECO:0000313" key="3">
    <source>
        <dbReference type="Proteomes" id="UP000447873"/>
    </source>
</evidence>
<reference evidence="2 4" key="1">
    <citation type="submission" date="2019-07" db="EMBL/GenBank/DDBJ databases">
        <title>Venturia inaequalis Genome Resource.</title>
        <authorList>
            <person name="Lichtner F.J."/>
        </authorList>
    </citation>
    <scope>NUCLEOTIDE SEQUENCE [LARGE SCALE GENOMIC DNA]</scope>
    <source>
        <strain evidence="1 3">120213</strain>
        <strain evidence="2 4">DMI_063113</strain>
    </source>
</reference>
<evidence type="ECO:0000313" key="2">
    <source>
        <dbReference type="EMBL" id="KAE9990634.1"/>
    </source>
</evidence>
<dbReference type="Proteomes" id="UP000447873">
    <property type="component" value="Unassembled WGS sequence"/>
</dbReference>
<dbReference type="Proteomes" id="UP000490939">
    <property type="component" value="Unassembled WGS sequence"/>
</dbReference>
<evidence type="ECO:0000313" key="1">
    <source>
        <dbReference type="EMBL" id="KAE9977209.1"/>
    </source>
</evidence>
<dbReference type="EMBL" id="WNWS01000158">
    <property type="protein sequence ID" value="KAE9977209.1"/>
    <property type="molecule type" value="Genomic_DNA"/>
</dbReference>
<proteinExistence type="predicted"/>
<keyword evidence="4" id="KW-1185">Reference proteome</keyword>
<protein>
    <submittedName>
        <fullName evidence="2">Uncharacterized protein</fullName>
    </submittedName>
</protein>
<organism evidence="2 4">
    <name type="scientific">Venturia inaequalis</name>
    <name type="common">Apple scab fungus</name>
    <dbReference type="NCBI Taxonomy" id="5025"/>
    <lineage>
        <taxon>Eukaryota</taxon>
        <taxon>Fungi</taxon>
        <taxon>Dikarya</taxon>
        <taxon>Ascomycota</taxon>
        <taxon>Pezizomycotina</taxon>
        <taxon>Dothideomycetes</taxon>
        <taxon>Pleosporomycetidae</taxon>
        <taxon>Venturiales</taxon>
        <taxon>Venturiaceae</taxon>
        <taxon>Venturia</taxon>
    </lineage>
</organism>
<accession>A0A8H3VPN0</accession>